<keyword evidence="10" id="KW-1133">Transmembrane helix</keyword>
<feature type="compositionally biased region" description="Basic and acidic residues" evidence="9">
    <location>
        <begin position="308"/>
        <end position="328"/>
    </location>
</feature>
<evidence type="ECO:0000256" key="2">
    <source>
        <dbReference type="ARBA" id="ARBA00004609"/>
    </source>
</evidence>
<keyword evidence="13" id="KW-1185">Reference proteome</keyword>
<organism evidence="12 13">
    <name type="scientific">Trypanosoma congolense (strain IL3000)</name>
    <dbReference type="NCBI Taxonomy" id="1068625"/>
    <lineage>
        <taxon>Eukaryota</taxon>
        <taxon>Discoba</taxon>
        <taxon>Euglenozoa</taxon>
        <taxon>Kinetoplastea</taxon>
        <taxon>Metakinetoplastina</taxon>
        <taxon>Trypanosomatida</taxon>
        <taxon>Trypanosomatidae</taxon>
        <taxon>Trypanosoma</taxon>
        <taxon>Nannomonas</taxon>
    </lineage>
</organism>
<feature type="region of interest" description="Disordered" evidence="9">
    <location>
        <begin position="273"/>
        <end position="337"/>
    </location>
</feature>
<reference evidence="13" key="1">
    <citation type="submission" date="2011-07" db="EMBL/GenBank/DDBJ databases">
        <title>Divergent evolution of antigenic variation in African trypanosomes.</title>
        <authorList>
            <person name="Jackson A.P."/>
            <person name="Berry A."/>
            <person name="Allison H.C."/>
            <person name="Burton P."/>
            <person name="Anderson J."/>
            <person name="Aslett M."/>
            <person name="Brown R."/>
            <person name="Corton N."/>
            <person name="Harris D."/>
            <person name="Hauser H."/>
            <person name="Gamble J."/>
            <person name="Gilderthorp R."/>
            <person name="McQuillan J."/>
            <person name="Quail M.A."/>
            <person name="Sanders M."/>
            <person name="Van Tonder A."/>
            <person name="Ginger M.L."/>
            <person name="Donelson J.E."/>
            <person name="Field M.C."/>
            <person name="Barry J.D."/>
            <person name="Berriman M."/>
            <person name="Hertz-Fowler C."/>
        </authorList>
    </citation>
    <scope>NUCLEOTIDE SEQUENCE [LARGE SCALE GENOMIC DNA]</scope>
    <source>
        <strain evidence="13">IL3000</strain>
    </source>
</reference>
<evidence type="ECO:0000256" key="1">
    <source>
        <dbReference type="ARBA" id="ARBA00002523"/>
    </source>
</evidence>
<accession>F9WEA4</accession>
<evidence type="ECO:0000256" key="10">
    <source>
        <dbReference type="SAM" id="Phobius"/>
    </source>
</evidence>
<evidence type="ECO:0000256" key="9">
    <source>
        <dbReference type="SAM" id="MobiDB-lite"/>
    </source>
</evidence>
<evidence type="ECO:0000256" key="4">
    <source>
        <dbReference type="ARBA" id="ARBA00022622"/>
    </source>
</evidence>
<dbReference type="AlphaFoldDB" id="F9WEA4"/>
<evidence type="ECO:0000256" key="7">
    <source>
        <dbReference type="ARBA" id="ARBA00023180"/>
    </source>
</evidence>
<evidence type="ECO:0000256" key="8">
    <source>
        <dbReference type="ARBA" id="ARBA00023288"/>
    </source>
</evidence>
<comment type="caution">
    <text evidence="12">The sequence shown here is derived from an EMBL/GenBank/DDBJ whole genome shotgun (WGS) entry which is preliminary data.</text>
</comment>
<dbReference type="EMBL" id="CAEQ01001964">
    <property type="protein sequence ID" value="CCD15611.1"/>
    <property type="molecule type" value="Genomic_DNA"/>
</dbReference>
<gene>
    <name evidence="12" type="ORF">TCIL3000_0_60970</name>
</gene>
<evidence type="ECO:0000313" key="13">
    <source>
        <dbReference type="Proteomes" id="UP000000702"/>
    </source>
</evidence>
<sequence length="355" mass="39330">MEIWVLKTAMMVMVVMVVMGIHAVGEEIVLNTSHFGALCNITKAATKLWSAANGQAHLFDKMEKITQIIDGIFFGLNCEASSGGIWNFPQNFIGTNPKRSAICGSKDTSAHVPSASDALASTILCLCTPTTEDKKELCGYPVDGHGKWSDSESEDVEELFKKVWGDWEDGMFVKNCIHYDTYGDFEGAKKNLTAEVESLKITLEDEKGVILGQKRTTCGVSDVCANVNRNPAWLEKLEILIENTKITIPLMVIQEAPREKMPKSESMDTLLPIHEPTNINTHTSPTAREDHKKQESPKYPENQPEAKAQPEPDPARKATEIPRKREDINPVSEANETSGCLLTSKKWLLLCLLPT</sequence>
<dbReference type="Pfam" id="PF13206">
    <property type="entry name" value="VSG_B"/>
    <property type="match status" value="1"/>
</dbReference>
<dbReference type="VEuPathDB" id="TriTrypDB:TcIL3000_0_60970"/>
<dbReference type="InterPro" id="IPR025932">
    <property type="entry name" value="Trypano_VSG_B_N_dom"/>
</dbReference>
<keyword evidence="10" id="KW-0812">Transmembrane</keyword>
<dbReference type="GO" id="GO:0098552">
    <property type="term" value="C:side of membrane"/>
    <property type="evidence" value="ECO:0007669"/>
    <property type="project" value="UniProtKB-KW"/>
</dbReference>
<comment type="subcellular location">
    <subcellularLocation>
        <location evidence="2">Cell membrane</location>
        <topology evidence="2">Lipid-anchor</topology>
        <topology evidence="2">GPI-anchor</topology>
    </subcellularLocation>
</comment>
<protein>
    <submittedName>
        <fullName evidence="12">Variant surface glycoprotein</fullName>
    </submittedName>
</protein>
<keyword evidence="5" id="KW-0732">Signal</keyword>
<proteinExistence type="predicted"/>
<feature type="domain" description="Trypanosome variant surface glycoprotein B-type N-terminal" evidence="11">
    <location>
        <begin position="49"/>
        <end position="221"/>
    </location>
</feature>
<evidence type="ECO:0000313" key="12">
    <source>
        <dbReference type="EMBL" id="CCD15611.1"/>
    </source>
</evidence>
<keyword evidence="3" id="KW-1003">Cell membrane</keyword>
<reference evidence="12 13" key="2">
    <citation type="journal article" date="2012" name="Proc. Natl. Acad. Sci. U.S.A.">
        <title>Antigenic diversity is generated by distinct evolutionary mechanisms in African trypanosome species.</title>
        <authorList>
            <person name="Jackson A.P."/>
            <person name="Berry A."/>
            <person name="Aslett M."/>
            <person name="Allison H.C."/>
            <person name="Burton P."/>
            <person name="Vavrova-Anderson J."/>
            <person name="Brown R."/>
            <person name="Browne H."/>
            <person name="Corton N."/>
            <person name="Hauser H."/>
            <person name="Gamble J."/>
            <person name="Gilderthorp R."/>
            <person name="Marcello L."/>
            <person name="McQuillan J."/>
            <person name="Otto T.D."/>
            <person name="Quail M.A."/>
            <person name="Sanders M.J."/>
            <person name="van Tonder A."/>
            <person name="Ginger M.L."/>
            <person name="Field M.C."/>
            <person name="Barry J.D."/>
            <person name="Hertz-Fowler C."/>
            <person name="Berriman M."/>
        </authorList>
    </citation>
    <scope>NUCLEOTIDE SEQUENCE [LARGE SCALE GENOMIC DNA]</scope>
    <source>
        <strain evidence="12 13">IL3000</strain>
    </source>
</reference>
<keyword evidence="7" id="KW-0325">Glycoprotein</keyword>
<feature type="compositionally biased region" description="Polar residues" evidence="9">
    <location>
        <begin position="277"/>
        <end position="286"/>
    </location>
</feature>
<feature type="compositionally biased region" description="Basic and acidic residues" evidence="9">
    <location>
        <begin position="287"/>
        <end position="298"/>
    </location>
</feature>
<evidence type="ECO:0000256" key="5">
    <source>
        <dbReference type="ARBA" id="ARBA00022729"/>
    </source>
</evidence>
<feature type="transmembrane region" description="Helical" evidence="10">
    <location>
        <begin position="6"/>
        <end position="25"/>
    </location>
</feature>
<evidence type="ECO:0000256" key="6">
    <source>
        <dbReference type="ARBA" id="ARBA00023136"/>
    </source>
</evidence>
<name>F9WEA4_TRYCI</name>
<evidence type="ECO:0000259" key="11">
    <source>
        <dbReference type="Pfam" id="PF13206"/>
    </source>
</evidence>
<keyword evidence="8" id="KW-0449">Lipoprotein</keyword>
<evidence type="ECO:0000256" key="3">
    <source>
        <dbReference type="ARBA" id="ARBA00022475"/>
    </source>
</evidence>
<dbReference type="GO" id="GO:0005886">
    <property type="term" value="C:plasma membrane"/>
    <property type="evidence" value="ECO:0007669"/>
    <property type="project" value="UniProtKB-SubCell"/>
</dbReference>
<keyword evidence="4" id="KW-0336">GPI-anchor</keyword>
<dbReference type="Proteomes" id="UP000000702">
    <property type="component" value="Unassembled WGS sequence"/>
</dbReference>
<keyword evidence="6 10" id="KW-0472">Membrane</keyword>
<comment type="function">
    <text evidence="1">VSG forms a coat on the surface of the parasite. The trypanosome evades the immune response of the host by expressing a series of antigenically distinct VSGs from an estimated 1000 VSG genes.</text>
</comment>